<comment type="function">
    <text evidence="6 8">The SPT4-SPT5 complex mediates both activation and inhibition of transcription elongation, and plays a role in pre-mRNA processing. This complex seems to be important for the stability of the RNA polymerase II elongation machinery on the chromatin template but not for the inherent ability of this machinery to translocate down the gene.</text>
</comment>
<dbReference type="Pfam" id="PF12815">
    <property type="entry name" value="CTD"/>
    <property type="match status" value="1"/>
</dbReference>
<dbReference type="InterPro" id="IPR017071">
    <property type="entry name" value="TF_Spt5_eukaryote"/>
</dbReference>
<dbReference type="InterPro" id="IPR041976">
    <property type="entry name" value="KOW_Spt5_3"/>
</dbReference>
<dbReference type="Pfam" id="PF23291">
    <property type="entry name" value="KOW4_SPT5"/>
    <property type="match status" value="1"/>
</dbReference>
<dbReference type="GO" id="GO:0032044">
    <property type="term" value="C:DSIF complex"/>
    <property type="evidence" value="ECO:0007669"/>
    <property type="project" value="TreeGrafter"/>
</dbReference>
<keyword evidence="12" id="KW-0648">Protein biosynthesis</keyword>
<feature type="region of interest" description="Disordered" evidence="9">
    <location>
        <begin position="892"/>
        <end position="990"/>
    </location>
</feature>
<dbReference type="InterPro" id="IPR005824">
    <property type="entry name" value="KOW"/>
</dbReference>
<feature type="domain" description="KOW" evidence="10">
    <location>
        <begin position="760"/>
        <end position="787"/>
    </location>
</feature>
<evidence type="ECO:0000256" key="5">
    <source>
        <dbReference type="ARBA" id="ARBA00023242"/>
    </source>
</evidence>
<dbReference type="PIRSF" id="PIRSF036945">
    <property type="entry name" value="Spt5"/>
    <property type="match status" value="1"/>
</dbReference>
<dbReference type="PANTHER" id="PTHR11125:SF7">
    <property type="entry name" value="TRANSCRIPTION ELONGATION FACTOR SPT5"/>
    <property type="match status" value="1"/>
</dbReference>
<evidence type="ECO:0000256" key="2">
    <source>
        <dbReference type="ARBA" id="ARBA00006956"/>
    </source>
</evidence>
<protein>
    <recommendedName>
        <fullName evidence="3 8">Transcription elongation factor SPT5</fullName>
    </recommendedName>
</protein>
<feature type="compositionally biased region" description="Low complexity" evidence="9">
    <location>
        <begin position="1050"/>
        <end position="1063"/>
    </location>
</feature>
<evidence type="ECO:0000259" key="10">
    <source>
        <dbReference type="SMART" id="SM00739"/>
    </source>
</evidence>
<feature type="region of interest" description="Disordered" evidence="9">
    <location>
        <begin position="1010"/>
        <end position="1029"/>
    </location>
</feature>
<dbReference type="InterPro" id="IPR022581">
    <property type="entry name" value="Spt5_N"/>
</dbReference>
<keyword evidence="12" id="KW-0251">Elongation factor</keyword>
<gene>
    <name evidence="12" type="ORF">FA09DRAFT_304253</name>
</gene>
<dbReference type="CDD" id="cd06085">
    <property type="entry name" value="KOW_Spt5_5"/>
    <property type="match status" value="1"/>
</dbReference>
<name>A0A316ZIT6_9BASI</name>
<dbReference type="InterPro" id="IPR008991">
    <property type="entry name" value="Translation_prot_SH3-like_sf"/>
</dbReference>
<dbReference type="InterPro" id="IPR005100">
    <property type="entry name" value="NGN-domain"/>
</dbReference>
<dbReference type="InterPro" id="IPR014722">
    <property type="entry name" value="Rib_uL2_dom2"/>
</dbReference>
<evidence type="ECO:0000256" key="8">
    <source>
        <dbReference type="PIRNR" id="PIRNR036945"/>
    </source>
</evidence>
<dbReference type="InterPro" id="IPR041973">
    <property type="entry name" value="KOW_Spt5_1"/>
</dbReference>
<dbReference type="GO" id="GO:0032784">
    <property type="term" value="P:regulation of DNA-templated transcription elongation"/>
    <property type="evidence" value="ECO:0007669"/>
    <property type="project" value="InterPro"/>
</dbReference>
<dbReference type="InterPro" id="IPR041975">
    <property type="entry name" value="KOW_Spt5_2"/>
</dbReference>
<evidence type="ECO:0000256" key="9">
    <source>
        <dbReference type="SAM" id="MobiDB-lite"/>
    </source>
</evidence>
<feature type="region of interest" description="Disordered" evidence="9">
    <location>
        <begin position="813"/>
        <end position="835"/>
    </location>
</feature>
<comment type="similarity">
    <text evidence="2 8">Belongs to the SPT5 family.</text>
</comment>
<evidence type="ECO:0000256" key="3">
    <source>
        <dbReference type="ARBA" id="ARBA00020181"/>
    </source>
</evidence>
<dbReference type="OrthoDB" id="28901at2759"/>
<feature type="domain" description="KOW" evidence="10">
    <location>
        <begin position="522"/>
        <end position="549"/>
    </location>
</feature>
<dbReference type="GeneID" id="37268008"/>
<dbReference type="InterPro" id="IPR057936">
    <property type="entry name" value="KOWx_Spt5"/>
</dbReference>
<dbReference type="SUPFAM" id="SSF50104">
    <property type="entry name" value="Translation proteins SH3-like domain"/>
    <property type="match status" value="1"/>
</dbReference>
<dbReference type="Pfam" id="PF11942">
    <property type="entry name" value="Spt5_N"/>
    <property type="match status" value="1"/>
</dbReference>
<dbReference type="Pfam" id="PF03439">
    <property type="entry name" value="Spt5-NGN"/>
    <property type="match status" value="1"/>
</dbReference>
<dbReference type="GO" id="GO:0003746">
    <property type="term" value="F:translation elongation factor activity"/>
    <property type="evidence" value="ECO:0007669"/>
    <property type="project" value="UniProtKB-KW"/>
</dbReference>
<dbReference type="Pfam" id="PF23037">
    <property type="entry name" value="KOWx_SPT5"/>
    <property type="match status" value="1"/>
</dbReference>
<dbReference type="FunFam" id="2.30.30.30:FF:000018">
    <property type="entry name" value="Transcription elongation factor SPT5"/>
    <property type="match status" value="1"/>
</dbReference>
<feature type="domain" description="Spt5 C-terminal" evidence="11">
    <location>
        <begin position="848"/>
        <end position="947"/>
    </location>
</feature>
<dbReference type="Gene3D" id="2.30.30.30">
    <property type="match status" value="3"/>
</dbReference>
<feature type="domain" description="KOW" evidence="10">
    <location>
        <begin position="294"/>
        <end position="321"/>
    </location>
</feature>
<dbReference type="CDD" id="cd06081">
    <property type="entry name" value="KOW_Spt5_1"/>
    <property type="match status" value="1"/>
</dbReference>
<dbReference type="InterPro" id="IPR024945">
    <property type="entry name" value="Spt5_C_dom"/>
</dbReference>
<dbReference type="InterPro" id="IPR039659">
    <property type="entry name" value="SPT5"/>
</dbReference>
<evidence type="ECO:0000313" key="13">
    <source>
        <dbReference type="Proteomes" id="UP000245946"/>
    </source>
</evidence>
<dbReference type="GO" id="GO:0003729">
    <property type="term" value="F:mRNA binding"/>
    <property type="evidence" value="ECO:0007669"/>
    <property type="project" value="TreeGrafter"/>
</dbReference>
<evidence type="ECO:0000259" key="11">
    <source>
        <dbReference type="SMART" id="SM01104"/>
    </source>
</evidence>
<dbReference type="Pfam" id="PF00467">
    <property type="entry name" value="KOW"/>
    <property type="match status" value="1"/>
</dbReference>
<feature type="domain" description="KOW" evidence="10">
    <location>
        <begin position="469"/>
        <end position="496"/>
    </location>
</feature>
<sequence>MSSSPAPEAGASSRAPRRLSASSGDEDKPDEAALRRSASPPRAPRGRRSTSEDEEEDDEDDDDDEDDEDEDEDSDDSRAAAASGKRKKKRRKKTGNRFLDVEAEVDDDDEDLDEEDAELAKEDGFIEADAEDDLGVDGRRQLAAENQRLDRMRREKEDRTAEELAAELNERYRRTARSAKSEYSEVPQRMLMPSVHDPGLYSVRCKAGREREIVITMMRKAVARFEADQNVGLISCFFRDSLPQRIFMEARSSKDVIDACIEVVGVYARSQEQLFLVPIDEMADLLRITKVVQEVKPGGWVRIKRGRNQGDLAQVIDTTENGEIIGVKYLPRLDLTPREEGETFDKLGRKRKKGAAPGTALNDRPPQRFFNYEEVNRSVPNKDRPIRRDGAYIFRGKTYKDGYCEEDIKLSALITEDVNPTLDEITRFTGDASAQDGGGSALASGAANATSGVDLDLLAEATRAKAEVVLRRGDHVEVLDGEQAGIEGTVDTVGAEAVTLKIELSDGETQMIEVPVRSVRKRFKPGDHIKVIAGKHLDETGLVVKVEDNVTTFLSDLSLEEVTVFSKDIHEAAEVGSGVTTVGGYNLHELVQLDAQTAGVIFKIERGVFLVLDQLGQVRSVRPAQITMKRDTGRSVALDSEAGEFRAGDTMKEVEGDVSLLLPAAADACSRCFPQERDGQVLHVYQSMLVWLFNRDLRENGGVFLSRARKLRPKAPRSAGGAPVMDLSKQNPALQAATMGLQAGGGGGALSNMKRQGGRDALAGKTVAITKGVYKTYRGIIKDTNGTMARVELHTMSKVLTIELSSLVEKDPITGRSRPLLGPGPGAPGAPGAMSAPSPYASGANGFGGATPAYGSGARTPAYASGSKTPAYGSGSKTPAYGYNDGGRTPAYGFNDGGRTPAYGAGSRTPAYGGGDGGRTPAPNYGSATPSHYGSYGSRPNDGGRTPMAPPLSGAAAFREPAYSAPTPYGAPTPGAYPSAPTPAGAPTPGYGAAAPRGAYGAPTPGAPTPGAYAAPTPGGPMSAPTPGAYGAPTPGGMYGAPTPGAMGAPTPGGAISAPTPAAGGWGGGGASASRQSAPMQIRIFSDILVSLGPDTSGRSFGNGEHNGKGGWVTAVNEAAQTAAVAFDDGNRLASVPFAYVKPKRPTARGAYCLALAGPHAGSRVVVQSIDGDEIMALNSATQESVFGSSSMFAIVA</sequence>
<keyword evidence="4 8" id="KW-0804">Transcription</keyword>
<feature type="compositionally biased region" description="Low complexity" evidence="9">
    <location>
        <begin position="1"/>
        <end position="23"/>
    </location>
</feature>
<dbReference type="InterPro" id="IPR036735">
    <property type="entry name" value="NGN_dom_sf"/>
</dbReference>
<proteinExistence type="inferred from homology"/>
<dbReference type="Pfam" id="PF23284">
    <property type="entry name" value="KOW2_Spt5"/>
    <property type="match status" value="1"/>
</dbReference>
<dbReference type="CDD" id="cd06083">
    <property type="entry name" value="KOW_Spt5_3"/>
    <property type="match status" value="1"/>
</dbReference>
<dbReference type="AlphaFoldDB" id="A0A316ZIT6"/>
<dbReference type="InterPro" id="IPR041978">
    <property type="entry name" value="KOW_Spt5_5"/>
</dbReference>
<dbReference type="STRING" id="58919.A0A316ZIT6"/>
<reference evidence="12 13" key="1">
    <citation type="journal article" date="2018" name="Mol. Biol. Evol.">
        <title>Broad Genomic Sampling Reveals a Smut Pathogenic Ancestry of the Fungal Clade Ustilaginomycotina.</title>
        <authorList>
            <person name="Kijpornyongpan T."/>
            <person name="Mondo S.J."/>
            <person name="Barry K."/>
            <person name="Sandor L."/>
            <person name="Lee J."/>
            <person name="Lipzen A."/>
            <person name="Pangilinan J."/>
            <person name="LaButti K."/>
            <person name="Hainaut M."/>
            <person name="Henrissat B."/>
            <person name="Grigoriev I.V."/>
            <person name="Spatafora J.W."/>
            <person name="Aime M.C."/>
        </authorList>
    </citation>
    <scope>NUCLEOTIDE SEQUENCE [LARGE SCALE GENOMIC DNA]</scope>
    <source>
        <strain evidence="12 13">MCA 4186</strain>
    </source>
</reference>
<dbReference type="InterPro" id="IPR041977">
    <property type="entry name" value="KOW_Spt5_4"/>
</dbReference>
<feature type="region of interest" description="Disordered" evidence="9">
    <location>
        <begin position="1"/>
        <end position="117"/>
    </location>
</feature>
<organism evidence="12 13">
    <name type="scientific">Tilletiopsis washingtonensis</name>
    <dbReference type="NCBI Taxonomy" id="58919"/>
    <lineage>
        <taxon>Eukaryota</taxon>
        <taxon>Fungi</taxon>
        <taxon>Dikarya</taxon>
        <taxon>Basidiomycota</taxon>
        <taxon>Ustilaginomycotina</taxon>
        <taxon>Exobasidiomycetes</taxon>
        <taxon>Entylomatales</taxon>
        <taxon>Entylomatales incertae sedis</taxon>
        <taxon>Tilletiopsis</taxon>
    </lineage>
</organism>
<evidence type="ECO:0000313" key="12">
    <source>
        <dbReference type="EMBL" id="PWO00999.1"/>
    </source>
</evidence>
<evidence type="ECO:0000256" key="4">
    <source>
        <dbReference type="ARBA" id="ARBA00023163"/>
    </source>
</evidence>
<dbReference type="SMART" id="SM00739">
    <property type="entry name" value="KOW"/>
    <property type="match status" value="5"/>
</dbReference>
<feature type="region of interest" description="Disordered" evidence="9">
    <location>
        <begin position="1050"/>
        <end position="1075"/>
    </location>
</feature>
<dbReference type="GO" id="GO:0006368">
    <property type="term" value="P:transcription elongation by RNA polymerase II"/>
    <property type="evidence" value="ECO:0007669"/>
    <property type="project" value="TreeGrafter"/>
</dbReference>
<comment type="subcellular location">
    <subcellularLocation>
        <location evidence="1 8">Nucleus</location>
    </subcellularLocation>
</comment>
<dbReference type="Proteomes" id="UP000245946">
    <property type="component" value="Unassembled WGS sequence"/>
</dbReference>
<keyword evidence="5 8" id="KW-0539">Nucleus</keyword>
<feature type="compositionally biased region" description="Basic residues" evidence="9">
    <location>
        <begin position="84"/>
        <end position="95"/>
    </location>
</feature>
<dbReference type="InterPro" id="IPR039385">
    <property type="entry name" value="NGN_Euk"/>
</dbReference>
<dbReference type="EMBL" id="KZ819284">
    <property type="protein sequence ID" value="PWO00999.1"/>
    <property type="molecule type" value="Genomic_DNA"/>
</dbReference>
<dbReference type="Pfam" id="PF23042">
    <property type="entry name" value="KOW1_SPT5"/>
    <property type="match status" value="1"/>
</dbReference>
<dbReference type="PANTHER" id="PTHR11125">
    <property type="entry name" value="SUPPRESSOR OF TY 5"/>
    <property type="match status" value="1"/>
</dbReference>
<dbReference type="Gene3D" id="3.30.70.940">
    <property type="entry name" value="NusG, N-terminal domain"/>
    <property type="match status" value="1"/>
</dbReference>
<feature type="compositionally biased region" description="Acidic residues" evidence="9">
    <location>
        <begin position="52"/>
        <end position="75"/>
    </location>
</feature>
<evidence type="ECO:0000256" key="1">
    <source>
        <dbReference type="ARBA" id="ARBA00004123"/>
    </source>
</evidence>
<accession>A0A316ZIT6</accession>
<feature type="compositionally biased region" description="Acidic residues" evidence="9">
    <location>
        <begin position="101"/>
        <end position="117"/>
    </location>
</feature>
<dbReference type="SMART" id="SM01104">
    <property type="entry name" value="CTD"/>
    <property type="match status" value="1"/>
</dbReference>
<dbReference type="Pfam" id="PF23290">
    <property type="entry name" value="KOW5_SPT5"/>
    <property type="match status" value="1"/>
</dbReference>
<feature type="compositionally biased region" description="Low complexity" evidence="9">
    <location>
        <begin position="961"/>
        <end position="979"/>
    </location>
</feature>
<comment type="subunit">
    <text evidence="7">Component of the SPT4-SPT5 complex. Interacts with RNA polymerase II.</text>
</comment>
<dbReference type="RefSeq" id="XP_025601277.1">
    <property type="nucleotide sequence ID" value="XM_025740462.1"/>
</dbReference>
<feature type="domain" description="KOW" evidence="10">
    <location>
        <begin position="1146"/>
        <end position="1173"/>
    </location>
</feature>
<evidence type="ECO:0000256" key="7">
    <source>
        <dbReference type="ARBA" id="ARBA00025870"/>
    </source>
</evidence>
<evidence type="ECO:0000256" key="6">
    <source>
        <dbReference type="ARBA" id="ARBA00024691"/>
    </source>
</evidence>
<dbReference type="CDD" id="cd09888">
    <property type="entry name" value="NGN_Euk"/>
    <property type="match status" value="1"/>
</dbReference>
<keyword evidence="13" id="KW-1185">Reference proteome</keyword>
<dbReference type="GO" id="GO:0006357">
    <property type="term" value="P:regulation of transcription by RNA polymerase II"/>
    <property type="evidence" value="ECO:0007669"/>
    <property type="project" value="InterPro"/>
</dbReference>